<feature type="region of interest" description="Disordered" evidence="1">
    <location>
        <begin position="123"/>
        <end position="242"/>
    </location>
</feature>
<organism evidence="2">
    <name type="scientific">Arundo donax</name>
    <name type="common">Giant reed</name>
    <name type="synonym">Donax arundinaceus</name>
    <dbReference type="NCBI Taxonomy" id="35708"/>
    <lineage>
        <taxon>Eukaryota</taxon>
        <taxon>Viridiplantae</taxon>
        <taxon>Streptophyta</taxon>
        <taxon>Embryophyta</taxon>
        <taxon>Tracheophyta</taxon>
        <taxon>Spermatophyta</taxon>
        <taxon>Magnoliopsida</taxon>
        <taxon>Liliopsida</taxon>
        <taxon>Poales</taxon>
        <taxon>Poaceae</taxon>
        <taxon>PACMAD clade</taxon>
        <taxon>Arundinoideae</taxon>
        <taxon>Arundineae</taxon>
        <taxon>Arundo</taxon>
    </lineage>
</organism>
<protein>
    <submittedName>
        <fullName evidence="2">Uncharacterized protein</fullName>
    </submittedName>
</protein>
<dbReference type="AlphaFoldDB" id="A0A0A9H0H6"/>
<dbReference type="EMBL" id="GBRH01171523">
    <property type="protein sequence ID" value="JAE26373.1"/>
    <property type="molecule type" value="Transcribed_RNA"/>
</dbReference>
<sequence>MHQFRRRRCLRAAVARVAACRRRGQHALRIPPRVRAARFLQPLSPRAEDPAVAMACTADPGAGLAHVAMDPARAWGEHARPPLLLLRRPLGRPHEPAPAPHGHPPLPLLLGRARAARACSGLRRIRRGQGASPATKKKGEEQGGARRRAGDQRPATSGGLRLKWRRQRRTEPQRREKGDRAQERDREREKREREGGGIGRTTETEREIREREKEGATGPHVSLRNKQNDAKCTSNTHTESCF</sequence>
<feature type="compositionally biased region" description="Polar residues" evidence="1">
    <location>
        <begin position="230"/>
        <end position="242"/>
    </location>
</feature>
<reference evidence="2" key="2">
    <citation type="journal article" date="2015" name="Data Brief">
        <title>Shoot transcriptome of the giant reed, Arundo donax.</title>
        <authorList>
            <person name="Barrero R.A."/>
            <person name="Guerrero F.D."/>
            <person name="Moolhuijzen P."/>
            <person name="Goolsby J.A."/>
            <person name="Tidwell J."/>
            <person name="Bellgard S.E."/>
            <person name="Bellgard M.I."/>
        </authorList>
    </citation>
    <scope>NUCLEOTIDE SEQUENCE</scope>
    <source>
        <tissue evidence="2">Shoot tissue taken approximately 20 cm above the soil surface</tissue>
    </source>
</reference>
<feature type="region of interest" description="Disordered" evidence="1">
    <location>
        <begin position="88"/>
        <end position="108"/>
    </location>
</feature>
<feature type="compositionally biased region" description="Pro residues" evidence="1">
    <location>
        <begin position="96"/>
        <end position="107"/>
    </location>
</feature>
<feature type="compositionally biased region" description="Basic and acidic residues" evidence="1">
    <location>
        <begin position="202"/>
        <end position="215"/>
    </location>
</feature>
<reference evidence="2" key="1">
    <citation type="submission" date="2014-09" db="EMBL/GenBank/DDBJ databases">
        <authorList>
            <person name="Magalhaes I.L.F."/>
            <person name="Oliveira U."/>
            <person name="Santos F.R."/>
            <person name="Vidigal T.H.D.A."/>
            <person name="Brescovit A.D."/>
            <person name="Santos A.J."/>
        </authorList>
    </citation>
    <scope>NUCLEOTIDE SEQUENCE</scope>
    <source>
        <tissue evidence="2">Shoot tissue taken approximately 20 cm above the soil surface</tissue>
    </source>
</reference>
<proteinExistence type="predicted"/>
<evidence type="ECO:0000313" key="2">
    <source>
        <dbReference type="EMBL" id="JAE26373.1"/>
    </source>
</evidence>
<evidence type="ECO:0000256" key="1">
    <source>
        <dbReference type="SAM" id="MobiDB-lite"/>
    </source>
</evidence>
<feature type="compositionally biased region" description="Basic and acidic residues" evidence="1">
    <location>
        <begin position="137"/>
        <end position="151"/>
    </location>
</feature>
<accession>A0A0A9H0H6</accession>
<feature type="compositionally biased region" description="Basic and acidic residues" evidence="1">
    <location>
        <begin position="169"/>
        <end position="195"/>
    </location>
</feature>
<name>A0A0A9H0H6_ARUDO</name>